<name>A0A1T3NRX3_9ACTN</name>
<evidence type="ECO:0000313" key="10">
    <source>
        <dbReference type="Proteomes" id="UP000190037"/>
    </source>
</evidence>
<reference evidence="9 10" key="1">
    <citation type="submission" date="2017-03" db="EMBL/GenBank/DDBJ databases">
        <title>Draft genome sequence of Streptomyces scabrisporus NF3, endophyte isolated from Amphipterygium adstringens.</title>
        <authorList>
            <person name="Vazquez M."/>
            <person name="Ceapa C.D."/>
            <person name="Rodriguez Luna D."/>
            <person name="Sanchez Esquivel S."/>
        </authorList>
    </citation>
    <scope>NUCLEOTIDE SEQUENCE [LARGE SCALE GENOMIC DNA]</scope>
    <source>
        <strain evidence="9 10">NF3</strain>
    </source>
</reference>
<gene>
    <name evidence="9" type="ORF">B4N89_34410</name>
</gene>
<keyword evidence="4" id="KW-0732">Signal</keyword>
<evidence type="ECO:0008006" key="11">
    <source>
        <dbReference type="Google" id="ProtNLM"/>
    </source>
</evidence>
<dbReference type="AlphaFoldDB" id="A0A1T3NRX3"/>
<evidence type="ECO:0000256" key="7">
    <source>
        <dbReference type="ARBA" id="ARBA00023157"/>
    </source>
</evidence>
<dbReference type="Pfam" id="PF07519">
    <property type="entry name" value="Tannase"/>
    <property type="match status" value="1"/>
</dbReference>
<dbReference type="Proteomes" id="UP000190037">
    <property type="component" value="Unassembled WGS sequence"/>
</dbReference>
<keyword evidence="2" id="KW-0719">Serine esterase</keyword>
<feature type="region of interest" description="Disordered" evidence="8">
    <location>
        <begin position="1"/>
        <end position="26"/>
    </location>
</feature>
<comment type="caution">
    <text evidence="9">The sequence shown here is derived from an EMBL/GenBank/DDBJ whole genome shotgun (WGS) entry which is preliminary data.</text>
</comment>
<evidence type="ECO:0000256" key="5">
    <source>
        <dbReference type="ARBA" id="ARBA00022801"/>
    </source>
</evidence>
<keyword evidence="3" id="KW-0479">Metal-binding</keyword>
<keyword evidence="6" id="KW-0106">Calcium</keyword>
<dbReference type="InterPro" id="IPR016582">
    <property type="entry name" value="OHBut_olig_hydro_put"/>
</dbReference>
<dbReference type="Pfam" id="PF10605">
    <property type="entry name" value="3HBOH"/>
    <property type="match status" value="1"/>
</dbReference>
<dbReference type="GO" id="GO:0046872">
    <property type="term" value="F:metal ion binding"/>
    <property type="evidence" value="ECO:0007669"/>
    <property type="project" value="UniProtKB-KW"/>
</dbReference>
<dbReference type="EMBL" id="MWQN01000002">
    <property type="protein sequence ID" value="OPC79504.1"/>
    <property type="molecule type" value="Genomic_DNA"/>
</dbReference>
<keyword evidence="5" id="KW-0378">Hydrolase</keyword>
<dbReference type="GO" id="GO:0047989">
    <property type="term" value="F:hydroxybutyrate-dimer hydrolase activity"/>
    <property type="evidence" value="ECO:0007669"/>
    <property type="project" value="InterPro"/>
</dbReference>
<evidence type="ECO:0000256" key="4">
    <source>
        <dbReference type="ARBA" id="ARBA00022729"/>
    </source>
</evidence>
<dbReference type="GO" id="GO:0019605">
    <property type="term" value="P:butyrate metabolic process"/>
    <property type="evidence" value="ECO:0007669"/>
    <property type="project" value="InterPro"/>
</dbReference>
<evidence type="ECO:0000313" key="9">
    <source>
        <dbReference type="EMBL" id="OPC79504.1"/>
    </source>
</evidence>
<evidence type="ECO:0000256" key="8">
    <source>
        <dbReference type="SAM" id="MobiDB-lite"/>
    </source>
</evidence>
<proteinExistence type="inferred from homology"/>
<evidence type="ECO:0000256" key="6">
    <source>
        <dbReference type="ARBA" id="ARBA00022837"/>
    </source>
</evidence>
<feature type="compositionally biased region" description="Low complexity" evidence="8">
    <location>
        <begin position="1"/>
        <end position="18"/>
    </location>
</feature>
<keyword evidence="7" id="KW-1015">Disulfide bond</keyword>
<dbReference type="Gene3D" id="3.40.50.1820">
    <property type="entry name" value="alpha/beta hydrolase"/>
    <property type="match status" value="1"/>
</dbReference>
<comment type="similarity">
    <text evidence="1">Belongs to the tannase family.</text>
</comment>
<dbReference type="SUPFAM" id="SSF53474">
    <property type="entry name" value="alpha/beta-Hydrolases"/>
    <property type="match status" value="1"/>
</dbReference>
<evidence type="ECO:0000256" key="1">
    <source>
        <dbReference type="ARBA" id="ARBA00006249"/>
    </source>
</evidence>
<keyword evidence="10" id="KW-1185">Reference proteome</keyword>
<evidence type="ECO:0000256" key="3">
    <source>
        <dbReference type="ARBA" id="ARBA00022723"/>
    </source>
</evidence>
<dbReference type="InterPro" id="IPR011118">
    <property type="entry name" value="Tannase/feruloyl_esterase"/>
</dbReference>
<dbReference type="STRING" id="159449.B4N89_34410"/>
<feature type="region of interest" description="Disordered" evidence="8">
    <location>
        <begin position="418"/>
        <end position="438"/>
    </location>
</feature>
<sequence length="445" mass="47949">MLLAATLGSTAASAAPGSDRPARSSCTARVPGAEHVIGACLADLTTTGTKLTGHTEPIDWLGLEAPGTVAPSAVKGVQLDGYFPDTSTSNTNHNWNHDSQFVIRLPEKWNGGLVVAGPPGLRRQYANDPMISDRALARGFAYAATDKGNTGSKIYQDGVRPGDAIAEWHERVAELTVAAEKVAARHYGRRPTTTYMAGASAGGYLVRWQLENNPGLFTGGVELHGLLLTPDSPNVLDTAPAALRAYPRYRDHVPGAYEEMLAAGYPKGSESTWEFHYQNLWDSLQRTMREEIDPGYDGPKEAGTPFCPANTIKGCDTDYVYADRPASVHRTVARLSLTGNVKRPLITLQGTLDALLPITRSGDVYTRMIDDSGRGRMHRYYRVTDGTHADGLYRGHEDLVRPMAPCFATAFDALSAWTTRGTPPPPSRTVPKPAAGTDVVNTCSL</sequence>
<protein>
    <recommendedName>
        <fullName evidence="11">Tannase/feruloyl esterase family alpha/beta hydrolase</fullName>
    </recommendedName>
</protein>
<evidence type="ECO:0000256" key="2">
    <source>
        <dbReference type="ARBA" id="ARBA00022487"/>
    </source>
</evidence>
<dbReference type="OrthoDB" id="189734at2"/>
<organism evidence="9 10">
    <name type="scientific">Embleya scabrispora</name>
    <dbReference type="NCBI Taxonomy" id="159449"/>
    <lineage>
        <taxon>Bacteria</taxon>
        <taxon>Bacillati</taxon>
        <taxon>Actinomycetota</taxon>
        <taxon>Actinomycetes</taxon>
        <taxon>Kitasatosporales</taxon>
        <taxon>Streptomycetaceae</taxon>
        <taxon>Embleya</taxon>
    </lineage>
</organism>
<accession>A0A1T3NRX3</accession>
<dbReference type="InterPro" id="IPR029058">
    <property type="entry name" value="AB_hydrolase_fold"/>
</dbReference>
<dbReference type="GO" id="GO:0005615">
    <property type="term" value="C:extracellular space"/>
    <property type="evidence" value="ECO:0007669"/>
    <property type="project" value="InterPro"/>
</dbReference>